<feature type="transmembrane region" description="Helical" evidence="6">
    <location>
        <begin position="80"/>
        <end position="98"/>
    </location>
</feature>
<evidence type="ECO:0000256" key="2">
    <source>
        <dbReference type="ARBA" id="ARBA00007375"/>
    </source>
</evidence>
<dbReference type="EMBL" id="JAZDRP010000003">
    <property type="protein sequence ID" value="MEE2525973.1"/>
    <property type="molecule type" value="Genomic_DNA"/>
</dbReference>
<comment type="similarity">
    <text evidence="2">Belongs to the TMEM86 family.</text>
</comment>
<evidence type="ECO:0000313" key="7">
    <source>
        <dbReference type="EMBL" id="MEE2525973.1"/>
    </source>
</evidence>
<feature type="transmembrane region" description="Helical" evidence="6">
    <location>
        <begin position="189"/>
        <end position="210"/>
    </location>
</feature>
<keyword evidence="5 6" id="KW-0472">Membrane</keyword>
<feature type="transmembrane region" description="Helical" evidence="6">
    <location>
        <begin position="136"/>
        <end position="156"/>
    </location>
</feature>
<evidence type="ECO:0000313" key="8">
    <source>
        <dbReference type="Proteomes" id="UP001354971"/>
    </source>
</evidence>
<evidence type="ECO:0000256" key="1">
    <source>
        <dbReference type="ARBA" id="ARBA00004141"/>
    </source>
</evidence>
<evidence type="ECO:0000256" key="6">
    <source>
        <dbReference type="SAM" id="Phobius"/>
    </source>
</evidence>
<feature type="transmembrane region" description="Helical" evidence="6">
    <location>
        <begin position="30"/>
        <end position="49"/>
    </location>
</feature>
<evidence type="ECO:0000256" key="4">
    <source>
        <dbReference type="ARBA" id="ARBA00022989"/>
    </source>
</evidence>
<keyword evidence="3 6" id="KW-0812">Transmembrane</keyword>
<accession>A0ABU7LQ09</accession>
<evidence type="ECO:0000256" key="3">
    <source>
        <dbReference type="ARBA" id="ARBA00022692"/>
    </source>
</evidence>
<dbReference type="PANTHER" id="PTHR31885:SF6">
    <property type="entry name" value="GH04784P"/>
    <property type="match status" value="1"/>
</dbReference>
<dbReference type="Pfam" id="PF07947">
    <property type="entry name" value="YhhN"/>
    <property type="match status" value="1"/>
</dbReference>
<comment type="subcellular location">
    <subcellularLocation>
        <location evidence="1">Membrane</location>
        <topology evidence="1">Multi-pass membrane protein</topology>
    </subcellularLocation>
</comment>
<dbReference type="InterPro" id="IPR012506">
    <property type="entry name" value="TMEM86B-like"/>
</dbReference>
<organism evidence="7 8">
    <name type="scientific">Hyphobacterium lacteum</name>
    <dbReference type="NCBI Taxonomy" id="3116575"/>
    <lineage>
        <taxon>Bacteria</taxon>
        <taxon>Pseudomonadati</taxon>
        <taxon>Pseudomonadota</taxon>
        <taxon>Alphaproteobacteria</taxon>
        <taxon>Maricaulales</taxon>
        <taxon>Maricaulaceae</taxon>
        <taxon>Hyphobacterium</taxon>
    </lineage>
</organism>
<feature type="transmembrane region" description="Helical" evidence="6">
    <location>
        <begin position="110"/>
        <end position="130"/>
    </location>
</feature>
<keyword evidence="8" id="KW-1185">Reference proteome</keyword>
<feature type="transmembrane region" description="Helical" evidence="6">
    <location>
        <begin position="56"/>
        <end position="74"/>
    </location>
</feature>
<protein>
    <submittedName>
        <fullName evidence="7">Lysoplasmalogenase</fullName>
    </submittedName>
</protein>
<comment type="caution">
    <text evidence="7">The sequence shown here is derived from an EMBL/GenBank/DDBJ whole genome shotgun (WGS) entry which is preliminary data.</text>
</comment>
<keyword evidence="4 6" id="KW-1133">Transmembrane helix</keyword>
<proteinExistence type="inferred from homology"/>
<sequence>MTTSRSDKVLLGAAAVLAFGYLMTGFGLPIGYPAIVGLKSSGILLLAVYALRSRSILLGLALVASAIGDAMLALQPAQMTLGMAAFGIAHILYGWLFFQIIRSDGFRGPLGVVLACVLGAFGGAMLVTLLPGMGELTVPASIYNVIIMLMAILAAVSKARWLAVAGAILFVASDSLIAMDLFMGQNPAWRGPTVWVTYVAAQFCLAIGLLRRA</sequence>
<reference evidence="7 8" key="1">
    <citation type="submission" date="2024-01" db="EMBL/GenBank/DDBJ databases">
        <title>Hyphobacterium bacterium isolated from marine sediment.</title>
        <authorList>
            <person name="Zhao S."/>
        </authorList>
    </citation>
    <scope>NUCLEOTIDE SEQUENCE [LARGE SCALE GENOMIC DNA]</scope>
    <source>
        <strain evidence="8">HN65</strain>
    </source>
</reference>
<gene>
    <name evidence="7" type="ORF">V0U79_06310</name>
</gene>
<dbReference type="Proteomes" id="UP001354971">
    <property type="component" value="Unassembled WGS sequence"/>
</dbReference>
<name>A0ABU7LQ09_9PROT</name>
<evidence type="ECO:0000256" key="5">
    <source>
        <dbReference type="ARBA" id="ARBA00023136"/>
    </source>
</evidence>
<dbReference type="PANTHER" id="PTHR31885">
    <property type="entry name" value="GH04784P"/>
    <property type="match status" value="1"/>
</dbReference>
<feature type="transmembrane region" description="Helical" evidence="6">
    <location>
        <begin position="161"/>
        <end position="183"/>
    </location>
</feature>
<dbReference type="RefSeq" id="WP_330198632.1">
    <property type="nucleotide sequence ID" value="NZ_JAZDRP010000003.1"/>
</dbReference>